<keyword evidence="2" id="KW-0472">Membrane</keyword>
<dbReference type="RefSeq" id="WP_036642910.1">
    <property type="nucleotide sequence ID" value="NZ_CBCSBX010000022.1"/>
</dbReference>
<feature type="transmembrane region" description="Helical" evidence="2">
    <location>
        <begin position="233"/>
        <end position="254"/>
    </location>
</feature>
<evidence type="ECO:0000256" key="2">
    <source>
        <dbReference type="SAM" id="Phobius"/>
    </source>
</evidence>
<protein>
    <recommendedName>
        <fullName evidence="5">Zinc ribbon domain-containing protein</fullName>
    </recommendedName>
</protein>
<evidence type="ECO:0000256" key="1">
    <source>
        <dbReference type="SAM" id="MobiDB-lite"/>
    </source>
</evidence>
<feature type="transmembrane region" description="Helical" evidence="2">
    <location>
        <begin position="129"/>
        <end position="151"/>
    </location>
</feature>
<organism evidence="3 4">
    <name type="scientific">Paenibacillus glucanolyticus</name>
    <dbReference type="NCBI Taxonomy" id="59843"/>
    <lineage>
        <taxon>Bacteria</taxon>
        <taxon>Bacillati</taxon>
        <taxon>Bacillota</taxon>
        <taxon>Bacilli</taxon>
        <taxon>Bacillales</taxon>
        <taxon>Paenibacillaceae</taxon>
        <taxon>Paenibacillus</taxon>
    </lineage>
</organism>
<name>A0A163J1K2_9BACL</name>
<proteinExistence type="predicted"/>
<feature type="compositionally biased region" description="Polar residues" evidence="1">
    <location>
        <begin position="49"/>
        <end position="63"/>
    </location>
</feature>
<evidence type="ECO:0000313" key="3">
    <source>
        <dbReference type="EMBL" id="KZS46298.1"/>
    </source>
</evidence>
<reference evidence="3" key="1">
    <citation type="journal article" date="2016" name="Genome Announc.">
        <title>Draft genomes of two strains of Paenibacillus glucanolyticus with capability to degrade lignocellulose.</title>
        <authorList>
            <person name="Mathews S.L."/>
            <person name="Pawlak J."/>
            <person name="Grunden A.M."/>
        </authorList>
    </citation>
    <scope>NUCLEOTIDE SEQUENCE [LARGE SCALE GENOMIC DNA]</scope>
    <source>
        <strain evidence="3">SLM1</strain>
    </source>
</reference>
<dbReference type="AlphaFoldDB" id="A0A163J1K2"/>
<dbReference type="KEGG" id="pglu:A3958_09960"/>
<sequence length="293" mass="32510">MTCPICRYETGEGKYCKKCGARLIIEESPVFAAMKEQAAASEVYSINRTSVSSKGDRPQTNQGEPALPVYTPPDIPFQTAGRQHGEEAEEEPNPYWTSLKLYGQLYGEYFLKGIKHPFSAAVATDSSQFLNAMVSMLLYVLLLPLTIYATLHHELQGLPAGAFAELVVKPVIWIALFMFLLNVFTYAAVKLSFNPAVKLKEVMARFGTLLTLFLMLYVVSLLFLFLNGDISKVIILLSFISTLMTVPLLVMTSYKRRMVGGLDPLYAILLVYVAVMLVIVILGNSMIGYITGF</sequence>
<dbReference type="GeneID" id="97558413"/>
<accession>A0A163J1K2</accession>
<feature type="transmembrane region" description="Helical" evidence="2">
    <location>
        <begin position="171"/>
        <end position="189"/>
    </location>
</feature>
<dbReference type="EMBL" id="LWMH01000001">
    <property type="protein sequence ID" value="KZS46298.1"/>
    <property type="molecule type" value="Genomic_DNA"/>
</dbReference>
<comment type="caution">
    <text evidence="3">The sequence shown here is derived from an EMBL/GenBank/DDBJ whole genome shotgun (WGS) entry which is preliminary data.</text>
</comment>
<gene>
    <name evidence="3" type="ORF">AWU65_10380</name>
</gene>
<dbReference type="STRING" id="59843.A3958_09960"/>
<dbReference type="OrthoDB" id="2448863at2"/>
<keyword evidence="2" id="KW-1133">Transmembrane helix</keyword>
<evidence type="ECO:0008006" key="5">
    <source>
        <dbReference type="Google" id="ProtNLM"/>
    </source>
</evidence>
<dbReference type="Proteomes" id="UP000076796">
    <property type="component" value="Unassembled WGS sequence"/>
</dbReference>
<feature type="region of interest" description="Disordered" evidence="1">
    <location>
        <begin position="49"/>
        <end position="68"/>
    </location>
</feature>
<keyword evidence="2" id="KW-0812">Transmembrane</keyword>
<feature type="transmembrane region" description="Helical" evidence="2">
    <location>
        <begin position="266"/>
        <end position="290"/>
    </location>
</feature>
<feature type="transmembrane region" description="Helical" evidence="2">
    <location>
        <begin position="209"/>
        <end position="227"/>
    </location>
</feature>
<keyword evidence="4" id="KW-1185">Reference proteome</keyword>
<evidence type="ECO:0000313" key="4">
    <source>
        <dbReference type="Proteomes" id="UP000076796"/>
    </source>
</evidence>